<evidence type="ECO:0008006" key="3">
    <source>
        <dbReference type="Google" id="ProtNLM"/>
    </source>
</evidence>
<evidence type="ECO:0000313" key="1">
    <source>
        <dbReference type="EMBL" id="OKH27956.1"/>
    </source>
</evidence>
<dbReference type="STRING" id="247279.NIES1031_05065"/>
<dbReference type="PANTHER" id="PTHR33627:SF1">
    <property type="entry name" value="TRANSPOSASE"/>
    <property type="match status" value="1"/>
</dbReference>
<dbReference type="AlphaFoldDB" id="A0A1U7HWJ5"/>
<dbReference type="EMBL" id="MRCC01000004">
    <property type="protein sequence ID" value="OKH27956.1"/>
    <property type="molecule type" value="Genomic_DNA"/>
</dbReference>
<gene>
    <name evidence="1" type="ORF">NIES1031_05065</name>
</gene>
<dbReference type="PANTHER" id="PTHR33627">
    <property type="entry name" value="TRANSPOSASE"/>
    <property type="match status" value="1"/>
</dbReference>
<accession>A0A1U7HWJ5</accession>
<reference evidence="1 2" key="1">
    <citation type="submission" date="2016-11" db="EMBL/GenBank/DDBJ databases">
        <title>Draft Genome Sequences of Nine Cyanobacterial Strains from Diverse Habitats.</title>
        <authorList>
            <person name="Zhu T."/>
            <person name="Hou S."/>
            <person name="Lu X."/>
            <person name="Hess W.R."/>
        </authorList>
    </citation>
    <scope>NUCLEOTIDE SEQUENCE [LARGE SCALE GENOMIC DNA]</scope>
    <source>
        <strain evidence="1 2">5.2 s.c.1</strain>
    </source>
</reference>
<dbReference type="OrthoDB" id="517776at2"/>
<evidence type="ECO:0000313" key="2">
    <source>
        <dbReference type="Proteomes" id="UP000185984"/>
    </source>
</evidence>
<comment type="caution">
    <text evidence="1">The sequence shown here is derived from an EMBL/GenBank/DDBJ whole genome shotgun (WGS) entry which is preliminary data.</text>
</comment>
<keyword evidence="2" id="KW-1185">Reference proteome</keyword>
<protein>
    <recommendedName>
        <fullName evidence="3">Transposase</fullName>
    </recommendedName>
</protein>
<dbReference type="Proteomes" id="UP000185984">
    <property type="component" value="Unassembled WGS sequence"/>
</dbReference>
<organism evidence="1 2">
    <name type="scientific">Chroogloeocystis siderophila 5.2 s.c.1</name>
    <dbReference type="NCBI Taxonomy" id="247279"/>
    <lineage>
        <taxon>Bacteria</taxon>
        <taxon>Bacillati</taxon>
        <taxon>Cyanobacteriota</taxon>
        <taxon>Cyanophyceae</taxon>
        <taxon>Oscillatoriophycideae</taxon>
        <taxon>Chroococcales</taxon>
        <taxon>Chroococcaceae</taxon>
        <taxon>Chroogloeocystis</taxon>
    </lineage>
</organism>
<sequence length="115" mass="13311">MVEPRVAVRTATFVDNYCAIYQYLYLFPEVRSFEAFNYLHLGMIAEIARKSLPAIARVVGLRNDQVLDHFLTESPGDIEALRKQRLALMLQQLHRVVGKKNGKTNLIARFNCTWR</sequence>
<dbReference type="InterPro" id="IPR039365">
    <property type="entry name" value="IS701-like"/>
</dbReference>
<proteinExistence type="predicted"/>
<name>A0A1U7HWJ5_9CHRO</name>